<evidence type="ECO:0000313" key="10">
    <source>
        <dbReference type="EMBL" id="ADU27003.1"/>
    </source>
</evidence>
<dbReference type="Gene3D" id="3.30.70.141">
    <property type="entry name" value="Nucleoside diphosphate kinase-like domain"/>
    <property type="match status" value="1"/>
</dbReference>
<dbReference type="PANTHER" id="PTHR11349">
    <property type="entry name" value="NUCLEOSIDE DIPHOSPHATE KINASE"/>
    <property type="match status" value="1"/>
</dbReference>
<dbReference type="Proteomes" id="UP000001551">
    <property type="component" value="Chromosome"/>
</dbReference>
<evidence type="ECO:0000256" key="3">
    <source>
        <dbReference type="ARBA" id="ARBA00012966"/>
    </source>
</evidence>
<dbReference type="RefSeq" id="WP_013485358.1">
    <property type="nucleotide sequence ID" value="NC_014828.1"/>
</dbReference>
<dbReference type="eggNOG" id="COG0105">
    <property type="taxonomic scope" value="Bacteria"/>
</dbReference>
<dbReference type="EMBL" id="CP002400">
    <property type="protein sequence ID" value="ADU27003.1"/>
    <property type="molecule type" value="Genomic_DNA"/>
</dbReference>
<gene>
    <name evidence="10" type="ordered locus">Ethha_1466</name>
</gene>
<evidence type="ECO:0000256" key="2">
    <source>
        <dbReference type="ARBA" id="ARBA00008142"/>
    </source>
</evidence>
<dbReference type="GO" id="GO:0006241">
    <property type="term" value="P:CTP biosynthetic process"/>
    <property type="evidence" value="ECO:0007669"/>
    <property type="project" value="InterPro"/>
</dbReference>
<dbReference type="PRINTS" id="PR01243">
    <property type="entry name" value="NUCDPKINASE"/>
</dbReference>
<dbReference type="PROSITE" id="PS51374">
    <property type="entry name" value="NDPK_LIKE"/>
    <property type="match status" value="1"/>
</dbReference>
<dbReference type="InterPro" id="IPR036850">
    <property type="entry name" value="NDK-like_dom_sf"/>
</dbReference>
<comment type="caution">
    <text evidence="7">Lacks conserved residue(s) required for the propagation of feature annotation.</text>
</comment>
<dbReference type="HOGENOM" id="CLU_060216_6_3_9"/>
<keyword evidence="11" id="KW-1185">Reference proteome</keyword>
<evidence type="ECO:0000313" key="11">
    <source>
        <dbReference type="Proteomes" id="UP000001551"/>
    </source>
</evidence>
<dbReference type="GO" id="GO:0006183">
    <property type="term" value="P:GTP biosynthetic process"/>
    <property type="evidence" value="ECO:0007669"/>
    <property type="project" value="InterPro"/>
</dbReference>
<sequence>MELTFVFLKPDALERGLVYTVMEYFFRAGIQVRAMDLQTVAPETICAHYAEHIRKYGADFQQMTLDMFAGRQVLPAILAGGENVVEDVRTIVGATQPVKAAEGTIRGDLGLGDCYERSTPEKRLVRNLIHASDTKEAVRREAALWLPQFTV</sequence>
<dbReference type="SUPFAM" id="SSF54919">
    <property type="entry name" value="Nucleoside diphosphate kinase, NDK"/>
    <property type="match status" value="1"/>
</dbReference>
<comment type="cofactor">
    <cofactor evidence="1">
        <name>Mg(2+)</name>
        <dbReference type="ChEBI" id="CHEBI:18420"/>
    </cofactor>
</comment>
<evidence type="ECO:0000259" key="9">
    <source>
        <dbReference type="SMART" id="SM00562"/>
    </source>
</evidence>
<dbReference type="GO" id="GO:0006228">
    <property type="term" value="P:UTP biosynthetic process"/>
    <property type="evidence" value="ECO:0007669"/>
    <property type="project" value="InterPro"/>
</dbReference>
<protein>
    <recommendedName>
        <fullName evidence="3">nucleoside-diphosphate kinase</fullName>
        <ecNumber evidence="3">2.7.4.6</ecNumber>
    </recommendedName>
</protein>
<keyword evidence="5 10" id="KW-0418">Kinase</keyword>
<comment type="similarity">
    <text evidence="2 7 8">Belongs to the NDK family.</text>
</comment>
<accession>E6U7I0</accession>
<evidence type="ECO:0000256" key="4">
    <source>
        <dbReference type="ARBA" id="ARBA00022679"/>
    </source>
</evidence>
<organism evidence="10 11">
    <name type="scientific">Ethanoligenens harbinense (strain DSM 18485 / JCM 12961 / CGMCC 1.5033 / YUAN-3)</name>
    <dbReference type="NCBI Taxonomy" id="663278"/>
    <lineage>
        <taxon>Bacteria</taxon>
        <taxon>Bacillati</taxon>
        <taxon>Bacillota</taxon>
        <taxon>Clostridia</taxon>
        <taxon>Eubacteriales</taxon>
        <taxon>Oscillospiraceae</taxon>
        <taxon>Ethanoligenens</taxon>
    </lineage>
</organism>
<keyword evidence="4" id="KW-0808">Transferase</keyword>
<dbReference type="KEGG" id="eha:Ethha_1466"/>
<proteinExistence type="inferred from homology"/>
<evidence type="ECO:0000256" key="6">
    <source>
        <dbReference type="ARBA" id="ARBA00023080"/>
    </source>
</evidence>
<reference evidence="10 11" key="1">
    <citation type="submission" date="2010-12" db="EMBL/GenBank/DDBJ databases">
        <title>Complete sequence of Ethanoligenens harbinense YUAN-3.</title>
        <authorList>
            <person name="Lucas S."/>
            <person name="Copeland A."/>
            <person name="Lapidus A."/>
            <person name="Cheng J.-F."/>
            <person name="Bruce D."/>
            <person name="Goodwin L."/>
            <person name="Pitluck S."/>
            <person name="Chertkov O."/>
            <person name="Misra M."/>
            <person name="Detter J.C."/>
            <person name="Han C."/>
            <person name="Tapia R."/>
            <person name="Land M."/>
            <person name="Hauser L."/>
            <person name="Jeffries C."/>
            <person name="Kyrpides N."/>
            <person name="Ivanova N."/>
            <person name="Mikhailova N."/>
            <person name="Wang A."/>
            <person name="Mouttaki H."/>
            <person name="He Z."/>
            <person name="Zhou J."/>
            <person name="Hemme C.L."/>
            <person name="Woyke T."/>
        </authorList>
    </citation>
    <scope>NUCLEOTIDE SEQUENCE [LARGE SCALE GENOMIC DNA]</scope>
    <source>
        <strain evidence="11">DSM 18485 / JCM 12961 / CGMCC 1.5033 / YUAN-3</strain>
    </source>
</reference>
<dbReference type="STRING" id="663278.Ethha_1466"/>
<name>E6U7I0_ETHHY</name>
<dbReference type="EC" id="2.7.4.6" evidence="3"/>
<evidence type="ECO:0000256" key="8">
    <source>
        <dbReference type="RuleBase" id="RU004011"/>
    </source>
</evidence>
<dbReference type="AlphaFoldDB" id="E6U7I0"/>
<dbReference type="InterPro" id="IPR034907">
    <property type="entry name" value="NDK-like_dom"/>
</dbReference>
<dbReference type="Pfam" id="PF00334">
    <property type="entry name" value="NDK"/>
    <property type="match status" value="1"/>
</dbReference>
<dbReference type="InterPro" id="IPR001564">
    <property type="entry name" value="Nucleoside_diP_kinase"/>
</dbReference>
<feature type="domain" description="Nucleoside diphosphate kinase-like" evidence="9">
    <location>
        <begin position="1"/>
        <end position="151"/>
    </location>
</feature>
<dbReference type="GO" id="GO:0004550">
    <property type="term" value="F:nucleoside diphosphate kinase activity"/>
    <property type="evidence" value="ECO:0007669"/>
    <property type="project" value="UniProtKB-EC"/>
</dbReference>
<evidence type="ECO:0000256" key="5">
    <source>
        <dbReference type="ARBA" id="ARBA00022777"/>
    </source>
</evidence>
<evidence type="ECO:0000256" key="1">
    <source>
        <dbReference type="ARBA" id="ARBA00001946"/>
    </source>
</evidence>
<evidence type="ECO:0000256" key="7">
    <source>
        <dbReference type="PROSITE-ProRule" id="PRU00706"/>
    </source>
</evidence>
<keyword evidence="6" id="KW-0546">Nucleotide metabolism</keyword>
<dbReference type="SMART" id="SM00562">
    <property type="entry name" value="NDK"/>
    <property type="match status" value="1"/>
</dbReference>